<dbReference type="CDD" id="cd09851">
    <property type="entry name" value="HTLV-1-like_HR1-HR2"/>
    <property type="match status" value="1"/>
</dbReference>
<dbReference type="Gene3D" id="1.10.287.210">
    <property type="match status" value="1"/>
</dbReference>
<dbReference type="PANTHER" id="PTHR10424">
    <property type="entry name" value="VIRAL ENVELOPE PROTEIN"/>
    <property type="match status" value="1"/>
</dbReference>
<feature type="non-terminal residue" evidence="2">
    <location>
        <position position="1"/>
    </location>
</feature>
<name>A0A6G1B2N4_CROCR</name>
<comment type="caution">
    <text evidence="2">The sequence shown here is derived from an EMBL/GenBank/DDBJ whole genome shotgun (WGS) entry which is preliminary data.</text>
</comment>
<organism evidence="2 3">
    <name type="scientific">Crocuta crocuta</name>
    <name type="common">Spotted hyena</name>
    <dbReference type="NCBI Taxonomy" id="9678"/>
    <lineage>
        <taxon>Eukaryota</taxon>
        <taxon>Metazoa</taxon>
        <taxon>Chordata</taxon>
        <taxon>Craniata</taxon>
        <taxon>Vertebrata</taxon>
        <taxon>Euteleostomi</taxon>
        <taxon>Mammalia</taxon>
        <taxon>Eutheria</taxon>
        <taxon>Laurasiatheria</taxon>
        <taxon>Carnivora</taxon>
        <taxon>Feliformia</taxon>
        <taxon>Hyaenidae</taxon>
        <taxon>Crocuta</taxon>
    </lineage>
</organism>
<protein>
    <submittedName>
        <fullName evidence="2">SYNB protein</fullName>
    </submittedName>
</protein>
<dbReference type="Proteomes" id="UP000475037">
    <property type="component" value="Unassembled WGS sequence"/>
</dbReference>
<evidence type="ECO:0000313" key="2">
    <source>
        <dbReference type="EMBL" id="KAF0882007.1"/>
    </source>
</evidence>
<evidence type="ECO:0000256" key="1">
    <source>
        <dbReference type="SAM" id="Phobius"/>
    </source>
</evidence>
<accession>A0A6G1B2N4</accession>
<keyword evidence="1" id="KW-0472">Membrane</keyword>
<keyword evidence="3" id="KW-1185">Reference proteome</keyword>
<feature type="transmembrane region" description="Helical" evidence="1">
    <location>
        <begin position="180"/>
        <end position="208"/>
    </location>
</feature>
<keyword evidence="1" id="KW-0812">Transmembrane</keyword>
<evidence type="ECO:0000313" key="3">
    <source>
        <dbReference type="Proteomes" id="UP000475037"/>
    </source>
</evidence>
<dbReference type="EMBL" id="VOAJ01002566">
    <property type="protein sequence ID" value="KAF0882007.1"/>
    <property type="molecule type" value="Genomic_DNA"/>
</dbReference>
<dbReference type="AlphaFoldDB" id="A0A6G1B2N4"/>
<reference evidence="2 3" key="1">
    <citation type="submission" date="2019-11" db="EMBL/GenBank/DDBJ databases">
        <authorList>
            <person name="Yang C."/>
            <person name="Li F."/>
        </authorList>
    </citation>
    <scope>NUCLEOTIDE SEQUENCE [LARGE SCALE GENOMIC DNA]</scope>
    <source>
        <strain evidence="2">KB4526</strain>
        <tissue evidence="2">Muscle</tissue>
    </source>
</reference>
<sequence length="223" mass="24809">GLLFVCGSDAYLCLPANWMGICTMVFITPLINIVPNNQSLILPLAAYTRSKRAIQVIPLLTALGIMAEVGTRRGGIVSSTTYYQELSKDITDDIERVTESPMVLQYQVDSLAAVVLQNRRLDLRTAERGGLCLFLNEECCFCVNQSGIVQDMAQQLGERINKQRQELADSRNSRSNIRCWAPWLLPLAGPLLMLFIALLFGSCILNVLTRLVSSRLEAIKLQM</sequence>
<keyword evidence="1" id="KW-1133">Transmembrane helix</keyword>
<feature type="non-terminal residue" evidence="2">
    <location>
        <position position="223"/>
    </location>
</feature>
<gene>
    <name evidence="2" type="primary">Synb</name>
    <name evidence="2" type="ORF">FOF47_R22647</name>
</gene>
<dbReference type="PANTHER" id="PTHR10424:SF60">
    <property type="entry name" value="HERV-H_2Q24.1 PROVIRUS ANCESTRAL ENV POLYPROTEIN-RELATED"/>
    <property type="match status" value="1"/>
</dbReference>
<proteinExistence type="predicted"/>
<dbReference type="Pfam" id="PF00429">
    <property type="entry name" value="TLV_coat"/>
    <property type="match status" value="1"/>
</dbReference>
<dbReference type="SUPFAM" id="SSF58069">
    <property type="entry name" value="Virus ectodomain"/>
    <property type="match status" value="1"/>
</dbReference>
<dbReference type="InterPro" id="IPR018154">
    <property type="entry name" value="TLV/ENV_coat_polyprotein"/>
</dbReference>